<keyword evidence="4" id="KW-0539">Nucleus</keyword>
<evidence type="ECO:0000313" key="9">
    <source>
        <dbReference type="Proteomes" id="UP001590950"/>
    </source>
</evidence>
<keyword evidence="3" id="KW-0811">Translocation</keyword>
<dbReference type="Proteomes" id="UP001590950">
    <property type="component" value="Unassembled WGS sequence"/>
</dbReference>
<dbReference type="InterPro" id="IPR025574">
    <property type="entry name" value="Nucleoporin_FG_rpt"/>
</dbReference>
<feature type="compositionally biased region" description="Gly residues" evidence="6">
    <location>
        <begin position="123"/>
        <end position="132"/>
    </location>
</feature>
<accession>A0ABR4A9Y3</accession>
<organism evidence="8 9">
    <name type="scientific">Stereocaulon virgatum</name>
    <dbReference type="NCBI Taxonomy" id="373712"/>
    <lineage>
        <taxon>Eukaryota</taxon>
        <taxon>Fungi</taxon>
        <taxon>Dikarya</taxon>
        <taxon>Ascomycota</taxon>
        <taxon>Pezizomycotina</taxon>
        <taxon>Lecanoromycetes</taxon>
        <taxon>OSLEUM clade</taxon>
        <taxon>Lecanoromycetidae</taxon>
        <taxon>Lecanorales</taxon>
        <taxon>Lecanorineae</taxon>
        <taxon>Stereocaulaceae</taxon>
        <taxon>Stereocaulon</taxon>
    </lineage>
</organism>
<protein>
    <recommendedName>
        <fullName evidence="7">Nucleoporin Nup54 alpha-helical domain-containing protein</fullName>
    </recommendedName>
</protein>
<keyword evidence="3" id="KW-0653">Protein transport</keyword>
<dbReference type="Pfam" id="PF13634">
    <property type="entry name" value="Nucleoporin_FG"/>
    <property type="match status" value="2"/>
</dbReference>
<keyword evidence="9" id="KW-1185">Reference proteome</keyword>
<evidence type="ECO:0000313" key="8">
    <source>
        <dbReference type="EMBL" id="KAL2041706.1"/>
    </source>
</evidence>
<comment type="subcellular location">
    <subcellularLocation>
        <location evidence="1">Nucleus</location>
        <location evidence="1">Nuclear pore complex</location>
    </subcellularLocation>
</comment>
<comment type="caution">
    <text evidence="8">The sequence shown here is derived from an EMBL/GenBank/DDBJ whole genome shotgun (WGS) entry which is preliminary data.</text>
</comment>
<feature type="compositionally biased region" description="Low complexity" evidence="6">
    <location>
        <begin position="97"/>
        <end position="106"/>
    </location>
</feature>
<dbReference type="PANTHER" id="PTHR13000:SF0">
    <property type="entry name" value="NUCLEOPORIN P54"/>
    <property type="match status" value="1"/>
</dbReference>
<evidence type="ECO:0000256" key="4">
    <source>
        <dbReference type="ARBA" id="ARBA00023242"/>
    </source>
</evidence>
<feature type="domain" description="Nucleoporin Nup54 alpha-helical" evidence="7">
    <location>
        <begin position="248"/>
        <end position="383"/>
    </location>
</feature>
<gene>
    <name evidence="8" type="ORF">N7G274_005490</name>
</gene>
<dbReference type="Pfam" id="PF13874">
    <property type="entry name" value="Nup54"/>
    <property type="match status" value="1"/>
</dbReference>
<evidence type="ECO:0000259" key="7">
    <source>
        <dbReference type="Pfam" id="PF13874"/>
    </source>
</evidence>
<keyword evidence="3" id="KW-0509">mRNA transport</keyword>
<dbReference type="PANTHER" id="PTHR13000">
    <property type="entry name" value="NUCLEOPORIN P54"/>
    <property type="match status" value="1"/>
</dbReference>
<evidence type="ECO:0000256" key="6">
    <source>
        <dbReference type="SAM" id="MobiDB-lite"/>
    </source>
</evidence>
<proteinExistence type="predicted"/>
<evidence type="ECO:0000256" key="1">
    <source>
        <dbReference type="ARBA" id="ARBA00004567"/>
    </source>
</evidence>
<evidence type="ECO:0000256" key="5">
    <source>
        <dbReference type="SAM" id="Coils"/>
    </source>
</evidence>
<sequence length="460" mass="50099">MSTLFGNTSGSSVFGQNTQQQQNKPNLFGSLNTNTTTSQAQSGGGLFGTLGATSQPQQSGGGLFGATLQPQQQQSGGGLFGNLGATSQPQQGGGLFGTTTQPQQQQSGGGLFGGQQQQQQPQQGGGLFGNLGGSTNQQQGGGGLFGNLGNTTNQQPQQHNQQQQGSSLFGSFGPPAQQPQQNQQQGIVLGQSRGLFQQSEYAPPQRSVTQQIELALAKWNPQSPQTLFRTYLYNTVAPEQTPFYGPGPDDREAEYEEALAKKPNPGAVPVLVKGFSEIGKRMETQIIALNTLRGRLHEIDDGLNNLIQKHDLQISIRAAECRRKHLRLSHQCLGLAAKTQVLRNRGYAMDSAEEELRKKLLLLERSVFDPALNGRSEEIWARMVSVRERGRLLQREFEKAGRGVGQGNRVVVDEEVMKRVKKILEDYSSQLAQLTKELAQIQKDWAEWEESTKPLAMTGR</sequence>
<feature type="coiled-coil region" evidence="5">
    <location>
        <begin position="417"/>
        <end position="451"/>
    </location>
</feature>
<feature type="compositionally biased region" description="Low complexity" evidence="6">
    <location>
        <begin position="147"/>
        <end position="185"/>
    </location>
</feature>
<keyword evidence="3" id="KW-0906">Nuclear pore complex</keyword>
<dbReference type="EMBL" id="JBEFKJ010000016">
    <property type="protein sequence ID" value="KAL2041706.1"/>
    <property type="molecule type" value="Genomic_DNA"/>
</dbReference>
<evidence type="ECO:0000256" key="3">
    <source>
        <dbReference type="ARBA" id="ARBA00023132"/>
    </source>
</evidence>
<evidence type="ECO:0000256" key="2">
    <source>
        <dbReference type="ARBA" id="ARBA00022448"/>
    </source>
</evidence>
<dbReference type="InterPro" id="IPR025712">
    <property type="entry name" value="Nup54_alpha-helical_dom"/>
</dbReference>
<keyword evidence="5" id="KW-0175">Coiled coil</keyword>
<dbReference type="InterPro" id="IPR024864">
    <property type="entry name" value="Nup54/Nup57/Nup44"/>
</dbReference>
<dbReference type="Gene3D" id="1.20.5.3600">
    <property type="match status" value="1"/>
</dbReference>
<feature type="region of interest" description="Disordered" evidence="6">
    <location>
        <begin position="1"/>
        <end position="185"/>
    </location>
</feature>
<dbReference type="Gene3D" id="1.20.5.490">
    <property type="entry name" value="Single helix bin"/>
    <property type="match status" value="1"/>
</dbReference>
<keyword evidence="2" id="KW-0813">Transport</keyword>
<name>A0ABR4A9Y3_9LECA</name>
<reference evidence="8 9" key="1">
    <citation type="submission" date="2024-09" db="EMBL/GenBank/DDBJ databases">
        <title>Rethinking Asexuality: The Enigmatic Case of Functional Sexual Genes in Lepraria (Stereocaulaceae).</title>
        <authorList>
            <person name="Doellman M."/>
            <person name="Sun Y."/>
            <person name="Barcenas-Pena A."/>
            <person name="Lumbsch H.T."/>
            <person name="Grewe F."/>
        </authorList>
    </citation>
    <scope>NUCLEOTIDE SEQUENCE [LARGE SCALE GENOMIC DNA]</scope>
    <source>
        <strain evidence="8 9">Mercado 3170</strain>
    </source>
</reference>
<dbReference type="Pfam" id="PF18570">
    <property type="entry name" value="Nup54_57_C"/>
    <property type="match status" value="1"/>
</dbReference>
<feature type="compositionally biased region" description="Polar residues" evidence="6">
    <location>
        <begin position="1"/>
        <end position="41"/>
    </location>
</feature>